<dbReference type="InterPro" id="IPR043167">
    <property type="entry name" value="LpxI_C_sf"/>
</dbReference>
<dbReference type="EMBL" id="OMKW01000002">
    <property type="protein sequence ID" value="SPF29309.1"/>
    <property type="molecule type" value="Genomic_DNA"/>
</dbReference>
<gene>
    <name evidence="3" type="ORF">POI8812_01617</name>
</gene>
<organism evidence="3 4">
    <name type="scientific">Pontivivens insulae</name>
    <dbReference type="NCBI Taxonomy" id="1639689"/>
    <lineage>
        <taxon>Bacteria</taxon>
        <taxon>Pseudomonadati</taxon>
        <taxon>Pseudomonadota</taxon>
        <taxon>Alphaproteobacteria</taxon>
        <taxon>Rhodobacterales</taxon>
        <taxon>Paracoccaceae</taxon>
        <taxon>Pontivivens</taxon>
    </lineage>
</organism>
<dbReference type="InterPro" id="IPR041255">
    <property type="entry name" value="LpxI_N"/>
</dbReference>
<dbReference type="OrthoDB" id="9789836at2"/>
<evidence type="ECO:0000313" key="4">
    <source>
        <dbReference type="Proteomes" id="UP000244932"/>
    </source>
</evidence>
<evidence type="ECO:0000259" key="2">
    <source>
        <dbReference type="Pfam" id="PF17930"/>
    </source>
</evidence>
<reference evidence="3 4" key="1">
    <citation type="submission" date="2018-03" db="EMBL/GenBank/DDBJ databases">
        <authorList>
            <person name="Keele B.F."/>
        </authorList>
    </citation>
    <scope>NUCLEOTIDE SEQUENCE [LARGE SCALE GENOMIC DNA]</scope>
    <source>
        <strain evidence="3 4">CeCT 8812</strain>
    </source>
</reference>
<sequence>MPGLGIIAGRGDLPRLIAEARAGDGQNYHVIALRDFAGDWVRGHPHSRVGMLEIRKLLGALSHAGCDEVVMAGGVERPKINPLGLDTKALSWLPRLVPALRKGDDAALRTVRALLEGEGLTLRGADEVLDGLQVGAGVLGAHGPDAQALADIERAEALLAAMAEQDVGQGCVVRGGLVEGVETVSGTDAMLGFVAETRATEPRGGVLVKRVKAGQDRKLDLPAIGVETVRRAHAANLAGISIEADGTLIMGKAEVVAAADEAGLFLVARP</sequence>
<name>A0A2R8AAR9_9RHOB</name>
<dbReference type="InterPro" id="IPR053174">
    <property type="entry name" value="LpxI"/>
</dbReference>
<keyword evidence="4" id="KW-1185">Reference proteome</keyword>
<dbReference type="Gene3D" id="3.40.140.80">
    <property type="match status" value="1"/>
</dbReference>
<dbReference type="Proteomes" id="UP000244932">
    <property type="component" value="Unassembled WGS sequence"/>
</dbReference>
<accession>A0A2R8AAR9</accession>
<dbReference type="InterPro" id="IPR010415">
    <property type="entry name" value="LpxI_C"/>
</dbReference>
<dbReference type="PANTHER" id="PTHR39962:SF1">
    <property type="entry name" value="LPXI FAMILY PROTEIN"/>
    <property type="match status" value="1"/>
</dbReference>
<proteinExistence type="predicted"/>
<evidence type="ECO:0000259" key="1">
    <source>
        <dbReference type="Pfam" id="PF06230"/>
    </source>
</evidence>
<feature type="domain" description="LpxI C-terminal" evidence="1">
    <location>
        <begin position="136"/>
        <end position="267"/>
    </location>
</feature>
<feature type="domain" description="LpxI N-terminal" evidence="2">
    <location>
        <begin position="4"/>
        <end position="131"/>
    </location>
</feature>
<dbReference type="AlphaFoldDB" id="A0A2R8AAR9"/>
<dbReference type="RefSeq" id="WP_108782020.1">
    <property type="nucleotide sequence ID" value="NZ_OMKW01000002.1"/>
</dbReference>
<dbReference type="Pfam" id="PF06230">
    <property type="entry name" value="LpxI_C"/>
    <property type="match status" value="1"/>
</dbReference>
<dbReference type="PANTHER" id="PTHR39962">
    <property type="entry name" value="BLL4848 PROTEIN"/>
    <property type="match status" value="1"/>
</dbReference>
<protein>
    <submittedName>
        <fullName evidence="3">Uncharacterized protein</fullName>
    </submittedName>
</protein>
<dbReference type="Gene3D" id="3.40.50.20">
    <property type="match status" value="1"/>
</dbReference>
<evidence type="ECO:0000313" key="3">
    <source>
        <dbReference type="EMBL" id="SPF29309.1"/>
    </source>
</evidence>
<dbReference type="Pfam" id="PF17930">
    <property type="entry name" value="LpxI_N"/>
    <property type="match status" value="1"/>
</dbReference>